<dbReference type="KEGG" id="ppi:YSA_06836"/>
<accession>I3UY83</accession>
<organism evidence="1 2">
    <name type="scientific">Pseudomonas putida ND6</name>
    <dbReference type="NCBI Taxonomy" id="231023"/>
    <lineage>
        <taxon>Bacteria</taxon>
        <taxon>Pseudomonadati</taxon>
        <taxon>Pseudomonadota</taxon>
        <taxon>Gammaproteobacteria</taxon>
        <taxon>Pseudomonadales</taxon>
        <taxon>Pseudomonadaceae</taxon>
        <taxon>Pseudomonas</taxon>
    </lineage>
</organism>
<sequence length="67" mass="7405">MAAAPFLSPSNKEKGHALDTALDDWGADSGDHSDLVLYALRFWGPLCGPFATTLRYKRRVQGRQART</sequence>
<proteinExistence type="predicted"/>
<gene>
    <name evidence="1" type="ORF">YSA_06836</name>
</gene>
<reference evidence="1 2" key="1">
    <citation type="journal article" date="2012" name="J. Bacteriol.">
        <title>Complete Genome Sequence of the Naphthalene-Degrading Pseudomonas putida Strain ND6.</title>
        <authorList>
            <person name="Li S."/>
            <person name="Zhao H."/>
            <person name="Li Y."/>
            <person name="Niu S."/>
            <person name="Cai B."/>
        </authorList>
    </citation>
    <scope>NUCLEOTIDE SEQUENCE [LARGE SCALE GENOMIC DNA]</scope>
    <source>
        <strain evidence="1 2">ND6</strain>
    </source>
</reference>
<evidence type="ECO:0000313" key="2">
    <source>
        <dbReference type="Proteomes" id="UP000005268"/>
    </source>
</evidence>
<dbReference type="HOGENOM" id="CLU_2809199_0_0_6"/>
<protein>
    <submittedName>
        <fullName evidence="1">Uncharacterized protein</fullName>
    </submittedName>
</protein>
<dbReference type="AlphaFoldDB" id="I3UY83"/>
<dbReference type="Proteomes" id="UP000005268">
    <property type="component" value="Chromosome"/>
</dbReference>
<dbReference type="EMBL" id="CP003588">
    <property type="protein sequence ID" value="AFK70454.1"/>
    <property type="molecule type" value="Genomic_DNA"/>
</dbReference>
<evidence type="ECO:0000313" key="1">
    <source>
        <dbReference type="EMBL" id="AFK70454.1"/>
    </source>
</evidence>
<name>I3UY83_PSEPU</name>